<name>A0A919YYG6_9BACL</name>
<dbReference type="AlphaFoldDB" id="A0A919YYG6"/>
<protein>
    <submittedName>
        <fullName evidence="1">Uncharacterized protein</fullName>
    </submittedName>
</protein>
<dbReference type="RefSeq" id="WP_213519740.1">
    <property type="nucleotide sequence ID" value="NZ_BOSE01000012.1"/>
</dbReference>
<sequence length="119" mass="13918">MISLLLFVIGCYVLAAVSVHLYYRMCQHQQAEKHYVLLADQPHEQMEWIMRSMHSFSKWMGIPVHVTIVPSVHCYELSFMADRWSSQWFPIQINQQASTPAHAIVVDLNKEQDLCKLPF</sequence>
<proteinExistence type="predicted"/>
<dbReference type="EMBL" id="BOSE01000012">
    <property type="protein sequence ID" value="GIP19083.1"/>
    <property type="molecule type" value="Genomic_DNA"/>
</dbReference>
<evidence type="ECO:0000313" key="1">
    <source>
        <dbReference type="EMBL" id="GIP19083.1"/>
    </source>
</evidence>
<keyword evidence="2" id="KW-1185">Reference proteome</keyword>
<gene>
    <name evidence="1" type="ORF">J40TS1_47250</name>
</gene>
<comment type="caution">
    <text evidence="1">The sequence shown here is derived from an EMBL/GenBank/DDBJ whole genome shotgun (WGS) entry which is preliminary data.</text>
</comment>
<reference evidence="1" key="1">
    <citation type="submission" date="2021-03" db="EMBL/GenBank/DDBJ databases">
        <title>Antimicrobial resistance genes in bacteria isolated from Japanese honey, and their potential for conferring macrolide and lincosamide resistance in the American foulbrood pathogen Paenibacillus larvae.</title>
        <authorList>
            <person name="Okamoto M."/>
            <person name="Kumagai M."/>
            <person name="Kanamori H."/>
            <person name="Takamatsu D."/>
        </authorList>
    </citation>
    <scope>NUCLEOTIDE SEQUENCE</scope>
    <source>
        <strain evidence="1">J40TS1</strain>
    </source>
</reference>
<organism evidence="1 2">
    <name type="scientific">Paenibacillus montaniterrae</name>
    <dbReference type="NCBI Taxonomy" id="429341"/>
    <lineage>
        <taxon>Bacteria</taxon>
        <taxon>Bacillati</taxon>
        <taxon>Bacillota</taxon>
        <taxon>Bacilli</taxon>
        <taxon>Bacillales</taxon>
        <taxon>Paenibacillaceae</taxon>
        <taxon>Paenibacillus</taxon>
    </lineage>
</organism>
<evidence type="ECO:0000313" key="2">
    <source>
        <dbReference type="Proteomes" id="UP000683139"/>
    </source>
</evidence>
<accession>A0A919YYG6</accession>
<dbReference type="Proteomes" id="UP000683139">
    <property type="component" value="Unassembled WGS sequence"/>
</dbReference>